<evidence type="ECO:0000259" key="5">
    <source>
        <dbReference type="PROSITE" id="PS51005"/>
    </source>
</evidence>
<organism evidence="6 7">
    <name type="scientific">Arabidopsis thaliana</name>
    <name type="common">Mouse-ear cress</name>
    <dbReference type="NCBI Taxonomy" id="3702"/>
    <lineage>
        <taxon>Eukaryota</taxon>
        <taxon>Viridiplantae</taxon>
        <taxon>Streptophyta</taxon>
        <taxon>Embryophyta</taxon>
        <taxon>Tracheophyta</taxon>
        <taxon>Spermatophyta</taxon>
        <taxon>Magnoliopsida</taxon>
        <taxon>eudicotyledons</taxon>
        <taxon>Gunneridae</taxon>
        <taxon>Pentapetalae</taxon>
        <taxon>rosids</taxon>
        <taxon>malvids</taxon>
        <taxon>Brassicales</taxon>
        <taxon>Brassicaceae</taxon>
        <taxon>Camelineae</taxon>
        <taxon>Arabidopsis</taxon>
    </lineage>
</organism>
<evidence type="ECO:0000256" key="1">
    <source>
        <dbReference type="ARBA" id="ARBA00023015"/>
    </source>
</evidence>
<dbReference type="Proteomes" id="UP000516314">
    <property type="component" value="Chromosome 1"/>
</dbReference>
<keyword evidence="2" id="KW-0238">DNA-binding</keyword>
<dbReference type="PANTHER" id="PTHR31744:SF208">
    <property type="entry name" value="(WILD MALAYSIAN BANANA) HYPOTHETICAL PROTEIN"/>
    <property type="match status" value="1"/>
</dbReference>
<sequence length="217" mass="25223">MVGSFLPPGFRFYPTDEELVGYYLHRRNEGLEIELEIIPLMDLYKFDPWELPVFYMGRAPFGGRTEWVMHEYRLFDNDTSQGSLNFKGDFALCRVIKRNEHTLKKCEIISPEVSDESLSNNVNNFCQASDLEKGSCDASNTRLSSPDFILESSFQGNSHSKTEEDSGFQVFTLPEFEYPLEVFADLNFDLEMEDPFMFDYHPEPHMNNEVMSHHIRG</sequence>
<dbReference type="InterPro" id="IPR003441">
    <property type="entry name" value="NAC-dom"/>
</dbReference>
<evidence type="ECO:0000313" key="6">
    <source>
        <dbReference type="EMBL" id="CAD5314307.1"/>
    </source>
</evidence>
<keyword evidence="1" id="KW-0805">Transcription regulation</keyword>
<dbReference type="PANTHER" id="PTHR31744">
    <property type="entry name" value="PROTEIN CUP-SHAPED COTYLEDON 2-RELATED"/>
    <property type="match status" value="1"/>
</dbReference>
<feature type="domain" description="NAC" evidence="5">
    <location>
        <begin position="6"/>
        <end position="173"/>
    </location>
</feature>
<protein>
    <submittedName>
        <fullName evidence="6">(thale cress) hypothetical protein</fullName>
    </submittedName>
</protein>
<accession>A0A7G2DYU1</accession>
<evidence type="ECO:0000256" key="4">
    <source>
        <dbReference type="ARBA" id="ARBA00023242"/>
    </source>
</evidence>
<dbReference type="EMBL" id="LR881466">
    <property type="protein sequence ID" value="CAD5314307.1"/>
    <property type="molecule type" value="Genomic_DNA"/>
</dbReference>
<dbReference type="Pfam" id="PF02365">
    <property type="entry name" value="NAM"/>
    <property type="match status" value="1"/>
</dbReference>
<dbReference type="SUPFAM" id="SSF101941">
    <property type="entry name" value="NAC domain"/>
    <property type="match status" value="1"/>
</dbReference>
<dbReference type="GO" id="GO:0006355">
    <property type="term" value="P:regulation of DNA-templated transcription"/>
    <property type="evidence" value="ECO:0007669"/>
    <property type="project" value="InterPro"/>
</dbReference>
<dbReference type="InterPro" id="IPR036093">
    <property type="entry name" value="NAC_dom_sf"/>
</dbReference>
<name>A0A7G2DYU1_ARATH</name>
<dbReference type="Gene3D" id="2.170.150.80">
    <property type="entry name" value="NAC domain"/>
    <property type="match status" value="2"/>
</dbReference>
<evidence type="ECO:0000313" key="7">
    <source>
        <dbReference type="Proteomes" id="UP000516314"/>
    </source>
</evidence>
<keyword evidence="3" id="KW-0804">Transcription</keyword>
<proteinExistence type="predicted"/>
<keyword evidence="4" id="KW-0539">Nucleus</keyword>
<dbReference type="GO" id="GO:0003677">
    <property type="term" value="F:DNA binding"/>
    <property type="evidence" value="ECO:0007669"/>
    <property type="project" value="UniProtKB-KW"/>
</dbReference>
<gene>
    <name evidence="6" type="ORF">AT9943_LOCUS2752</name>
</gene>
<evidence type="ECO:0000256" key="3">
    <source>
        <dbReference type="ARBA" id="ARBA00023163"/>
    </source>
</evidence>
<dbReference type="PROSITE" id="PS51005">
    <property type="entry name" value="NAC"/>
    <property type="match status" value="1"/>
</dbReference>
<dbReference type="AlphaFoldDB" id="A0A7G2DYU1"/>
<evidence type="ECO:0000256" key="2">
    <source>
        <dbReference type="ARBA" id="ARBA00023125"/>
    </source>
</evidence>
<reference evidence="6 7" key="1">
    <citation type="submission" date="2020-09" db="EMBL/GenBank/DDBJ databases">
        <authorList>
            <person name="Ashkenazy H."/>
        </authorList>
    </citation>
    <scope>NUCLEOTIDE SEQUENCE [LARGE SCALE GENOMIC DNA]</scope>
    <source>
        <strain evidence="7">cv. Cdm-0</strain>
    </source>
</reference>